<feature type="transmembrane region" description="Helical" evidence="1">
    <location>
        <begin position="139"/>
        <end position="159"/>
    </location>
</feature>
<feature type="transmembrane region" description="Helical" evidence="1">
    <location>
        <begin position="38"/>
        <end position="59"/>
    </location>
</feature>
<reference evidence="2" key="1">
    <citation type="journal article" date="2015" name="Nature">
        <title>Complex archaea that bridge the gap between prokaryotes and eukaryotes.</title>
        <authorList>
            <person name="Spang A."/>
            <person name="Saw J.H."/>
            <person name="Jorgensen S.L."/>
            <person name="Zaremba-Niedzwiedzka K."/>
            <person name="Martijn J."/>
            <person name="Lind A.E."/>
            <person name="van Eijk R."/>
            <person name="Schleper C."/>
            <person name="Guy L."/>
            <person name="Ettema T.J."/>
        </authorList>
    </citation>
    <scope>NUCLEOTIDE SEQUENCE</scope>
</reference>
<dbReference type="EMBL" id="LAZR01000636">
    <property type="protein sequence ID" value="KKN62055.1"/>
    <property type="molecule type" value="Genomic_DNA"/>
</dbReference>
<evidence type="ECO:0000313" key="2">
    <source>
        <dbReference type="EMBL" id="KKN62055.1"/>
    </source>
</evidence>
<feature type="transmembrane region" description="Helical" evidence="1">
    <location>
        <begin position="6"/>
        <end position="26"/>
    </location>
</feature>
<dbReference type="InterPro" id="IPR037997">
    <property type="entry name" value="Dgk1-like"/>
</dbReference>
<feature type="transmembrane region" description="Helical" evidence="1">
    <location>
        <begin position="343"/>
        <end position="359"/>
    </location>
</feature>
<feature type="transmembrane region" description="Helical" evidence="1">
    <location>
        <begin position="179"/>
        <end position="198"/>
    </location>
</feature>
<dbReference type="AlphaFoldDB" id="A0A0F9S000"/>
<comment type="caution">
    <text evidence="2">The sequence shown here is derived from an EMBL/GenBank/DDBJ whole genome shotgun (WGS) entry which is preliminary data.</text>
</comment>
<organism evidence="2">
    <name type="scientific">marine sediment metagenome</name>
    <dbReference type="NCBI Taxonomy" id="412755"/>
    <lineage>
        <taxon>unclassified sequences</taxon>
        <taxon>metagenomes</taxon>
        <taxon>ecological metagenomes</taxon>
    </lineage>
</organism>
<keyword evidence="1" id="KW-0812">Transmembrane</keyword>
<feature type="transmembrane region" description="Helical" evidence="1">
    <location>
        <begin position="233"/>
        <end position="251"/>
    </location>
</feature>
<feature type="transmembrane region" description="Helical" evidence="1">
    <location>
        <begin position="71"/>
        <end position="91"/>
    </location>
</feature>
<keyword evidence="1" id="KW-1133">Transmembrane helix</keyword>
<dbReference type="GO" id="GO:0004143">
    <property type="term" value="F:ATP-dependent diacylglycerol kinase activity"/>
    <property type="evidence" value="ECO:0007669"/>
    <property type="project" value="InterPro"/>
</dbReference>
<evidence type="ECO:0000256" key="1">
    <source>
        <dbReference type="SAM" id="Phobius"/>
    </source>
</evidence>
<name>A0A0F9S000_9ZZZZ</name>
<accession>A0A0F9S000</accession>
<protein>
    <recommendedName>
        <fullName evidence="3">Phosphatidate cytidylyltransferase</fullName>
    </recommendedName>
</protein>
<sequence length="360" mass="41256">MGYDIVSLPVTILFVLSGSGLFYYAIKLNQKYPQEHNFINSILTFFLWITAGIVYPLFFSTYNPNIRYFQMLSTFFICIFTPSLIFLILIFQYKFVVKKHPDIREKRNIETFLLKFDQKKSQNSEARSRKLRTDIHRKALHFFPAGIIIFLWIFAVYIWDDLWQSDLVWGISGQEFGRFLILTAGYSGIIVFGALDYVRLSFIYEKHNSFHLIPSNVLNLLGKSMKYKENFEFIRPTVLALSFAPIFFFPFCVFASAILIATIGDGAASVFGLKFGRFKFPKSSEKTIIGYIAGFLASFGIGLGIISIFEPTLLLSKIVLIAISGGFTFLLIDLSNLNIDDNILNPIFCSLIMGFLYYLL</sequence>
<evidence type="ECO:0008006" key="3">
    <source>
        <dbReference type="Google" id="ProtNLM"/>
    </source>
</evidence>
<feature type="transmembrane region" description="Helical" evidence="1">
    <location>
        <begin position="288"/>
        <end position="308"/>
    </location>
</feature>
<dbReference type="PANTHER" id="PTHR31303">
    <property type="entry name" value="CTP-DEPENDENT DIACYLGLYCEROL KINASE 1"/>
    <property type="match status" value="1"/>
</dbReference>
<proteinExistence type="predicted"/>
<feature type="transmembrane region" description="Helical" evidence="1">
    <location>
        <begin position="314"/>
        <end position="331"/>
    </location>
</feature>
<keyword evidence="1" id="KW-0472">Membrane</keyword>
<gene>
    <name evidence="2" type="ORF">LCGC14_0515500</name>
</gene>
<dbReference type="PANTHER" id="PTHR31303:SF1">
    <property type="entry name" value="CTP-DEPENDENT DIACYLGLYCEROL KINASE 1"/>
    <property type="match status" value="1"/>
</dbReference>